<accession>A0A9P6YCD8</accession>
<proteinExistence type="predicted"/>
<protein>
    <submittedName>
        <fullName evidence="2">Uncharacterized protein</fullName>
    </submittedName>
</protein>
<dbReference type="AlphaFoldDB" id="A0A9P6YCD8"/>
<organism evidence="2 3">
    <name type="scientific">Rhizopus oryzae</name>
    <name type="common">Mucormycosis agent</name>
    <name type="synonym">Rhizopus arrhizus var. delemar</name>
    <dbReference type="NCBI Taxonomy" id="64495"/>
    <lineage>
        <taxon>Eukaryota</taxon>
        <taxon>Fungi</taxon>
        <taxon>Fungi incertae sedis</taxon>
        <taxon>Mucoromycota</taxon>
        <taxon>Mucoromycotina</taxon>
        <taxon>Mucoromycetes</taxon>
        <taxon>Mucorales</taxon>
        <taxon>Mucorineae</taxon>
        <taxon>Rhizopodaceae</taxon>
        <taxon>Rhizopus</taxon>
    </lineage>
</organism>
<name>A0A9P6YCD8_RHIOR</name>
<feature type="compositionally biased region" description="Polar residues" evidence="1">
    <location>
        <begin position="90"/>
        <end position="103"/>
    </location>
</feature>
<feature type="region of interest" description="Disordered" evidence="1">
    <location>
        <begin position="90"/>
        <end position="145"/>
    </location>
</feature>
<gene>
    <name evidence="2" type="ORF">G6F51_005819</name>
</gene>
<evidence type="ECO:0000256" key="1">
    <source>
        <dbReference type="SAM" id="MobiDB-lite"/>
    </source>
</evidence>
<comment type="caution">
    <text evidence="2">The sequence shown here is derived from an EMBL/GenBank/DDBJ whole genome shotgun (WGS) entry which is preliminary data.</text>
</comment>
<reference evidence="2" key="1">
    <citation type="journal article" date="2020" name="Microb. Genom.">
        <title>Genetic diversity of clinical and environmental Mucorales isolates obtained from an investigation of mucormycosis cases among solid organ transplant recipients.</title>
        <authorList>
            <person name="Nguyen M.H."/>
            <person name="Kaul D."/>
            <person name="Muto C."/>
            <person name="Cheng S.J."/>
            <person name="Richter R.A."/>
            <person name="Bruno V.M."/>
            <person name="Liu G."/>
            <person name="Beyhan S."/>
            <person name="Sundermann A.J."/>
            <person name="Mounaud S."/>
            <person name="Pasculle A.W."/>
            <person name="Nierman W.C."/>
            <person name="Driscoll E."/>
            <person name="Cumbie R."/>
            <person name="Clancy C.J."/>
            <person name="Dupont C.L."/>
        </authorList>
    </citation>
    <scope>NUCLEOTIDE SEQUENCE</scope>
    <source>
        <strain evidence="2">GL16</strain>
    </source>
</reference>
<dbReference type="OrthoDB" id="2264036at2759"/>
<dbReference type="Proteomes" id="UP000717996">
    <property type="component" value="Unassembled WGS sequence"/>
</dbReference>
<evidence type="ECO:0000313" key="2">
    <source>
        <dbReference type="EMBL" id="KAG1544836.1"/>
    </source>
</evidence>
<sequence length="145" mass="16063">MFNAPCKPTSEMPGTFHEDNLNDTVLQQAQSKNTNYQNKNSKIGGPHRIQSFIINQGLYPENNDRLSAHNPKHKNNFEQQAGPSLNIATNDAQPLQNISNESRGFSENRQHDTSNNNHQIAEQEGMGLGGLTGKQPVGEINLKTL</sequence>
<dbReference type="EMBL" id="JAANIT010000741">
    <property type="protein sequence ID" value="KAG1544836.1"/>
    <property type="molecule type" value="Genomic_DNA"/>
</dbReference>
<evidence type="ECO:0000313" key="3">
    <source>
        <dbReference type="Proteomes" id="UP000717996"/>
    </source>
</evidence>